<gene>
    <name evidence="4" type="ORF">MIND_00511500</name>
</gene>
<feature type="compositionally biased region" description="Acidic residues" evidence="3">
    <location>
        <begin position="403"/>
        <end position="412"/>
    </location>
</feature>
<evidence type="ECO:0000313" key="5">
    <source>
        <dbReference type="Proteomes" id="UP000636479"/>
    </source>
</evidence>
<keyword evidence="5" id="KW-1185">Reference proteome</keyword>
<comment type="subcellular location">
    <subcellularLocation>
        <location evidence="1">Nucleus</location>
    </subcellularLocation>
</comment>
<dbReference type="Pfam" id="PF11719">
    <property type="entry name" value="Drc1-Sld2"/>
    <property type="match status" value="1"/>
</dbReference>
<name>A0A8H6WCB5_9AGAR</name>
<dbReference type="GO" id="GO:0006260">
    <property type="term" value="P:DNA replication"/>
    <property type="evidence" value="ECO:0007669"/>
    <property type="project" value="InterPro"/>
</dbReference>
<feature type="compositionally biased region" description="Polar residues" evidence="3">
    <location>
        <begin position="323"/>
        <end position="336"/>
    </location>
</feature>
<dbReference type="AlphaFoldDB" id="A0A8H6WCB5"/>
<accession>A0A8H6WCB5</accession>
<evidence type="ECO:0008006" key="6">
    <source>
        <dbReference type="Google" id="ProtNLM"/>
    </source>
</evidence>
<evidence type="ECO:0000256" key="3">
    <source>
        <dbReference type="SAM" id="MobiDB-lite"/>
    </source>
</evidence>
<comment type="caution">
    <text evidence="4">The sequence shown here is derived from an EMBL/GenBank/DDBJ whole genome shotgun (WGS) entry which is preliminary data.</text>
</comment>
<dbReference type="CDD" id="cd22289">
    <property type="entry name" value="RecQL4_SLD2_NTD"/>
    <property type="match status" value="1"/>
</dbReference>
<dbReference type="OrthoDB" id="8775810at2759"/>
<feature type="region of interest" description="Disordered" evidence="3">
    <location>
        <begin position="46"/>
        <end position="168"/>
    </location>
</feature>
<keyword evidence="2" id="KW-0539">Nucleus</keyword>
<feature type="compositionally biased region" description="Polar residues" evidence="3">
    <location>
        <begin position="250"/>
        <end position="269"/>
    </location>
</feature>
<dbReference type="Proteomes" id="UP000636479">
    <property type="component" value="Unassembled WGS sequence"/>
</dbReference>
<evidence type="ECO:0000313" key="4">
    <source>
        <dbReference type="EMBL" id="KAF7307179.1"/>
    </source>
</evidence>
<dbReference type="GeneID" id="59344422"/>
<dbReference type="InterPro" id="IPR021110">
    <property type="entry name" value="DNA_rep_checkpnt_protein"/>
</dbReference>
<feature type="region of interest" description="Disordered" evidence="3">
    <location>
        <begin position="391"/>
        <end position="422"/>
    </location>
</feature>
<dbReference type="RefSeq" id="XP_037222198.1">
    <property type="nucleotide sequence ID" value="XM_037361906.1"/>
</dbReference>
<proteinExistence type="predicted"/>
<feature type="region of interest" description="Disordered" evidence="3">
    <location>
        <begin position="205"/>
        <end position="336"/>
    </location>
</feature>
<protein>
    <recommendedName>
        <fullName evidence="6">DNA replication regulator SLD2</fullName>
    </recommendedName>
</protein>
<feature type="compositionally biased region" description="Pro residues" evidence="3">
    <location>
        <begin position="234"/>
        <end position="249"/>
    </location>
</feature>
<evidence type="ECO:0000256" key="2">
    <source>
        <dbReference type="ARBA" id="ARBA00023242"/>
    </source>
</evidence>
<organism evidence="4 5">
    <name type="scientific">Mycena indigotica</name>
    <dbReference type="NCBI Taxonomy" id="2126181"/>
    <lineage>
        <taxon>Eukaryota</taxon>
        <taxon>Fungi</taxon>
        <taxon>Dikarya</taxon>
        <taxon>Basidiomycota</taxon>
        <taxon>Agaricomycotina</taxon>
        <taxon>Agaricomycetes</taxon>
        <taxon>Agaricomycetidae</taxon>
        <taxon>Agaricales</taxon>
        <taxon>Marasmiineae</taxon>
        <taxon>Mycenaceae</taxon>
        <taxon>Mycena</taxon>
    </lineage>
</organism>
<evidence type="ECO:0000256" key="1">
    <source>
        <dbReference type="ARBA" id="ARBA00004123"/>
    </source>
</evidence>
<dbReference type="EMBL" id="JACAZF010000004">
    <property type="protein sequence ID" value="KAF7307179.1"/>
    <property type="molecule type" value="Genomic_DNA"/>
</dbReference>
<sequence length="422" mass="46838">MDLASLKKEIKEWERSFRAKHGRDPTVDEIKQLGYADKYKQYKKLTKDASNKAKSRPLLSPARPAPSKTQPLPGFNPFSPQKNNKGKQKAIEFKLPALNPDPFDDPSVPTPIARARKRLRGEPVSPSPNKGKRRRVAQDSDGDEDDSAEANSSLVFDSPEKPSAGSFKLLFDEKPQKLIFPSLRGKTLLSSPVQNISLLSQDAMDIDTAEPSERDPFFSSPKIASPNQEMVGDMPPPPVILLPPSPPPTTKNSSQSQGSKPRGKASNTGRPKKTEKKIVSSDDESEAEAHKVRVFRRAVSRRADDFDNEDDAFLRRRRPPESDLQSTEAESTTISLPDNLREILSLTPNTSTSRTRDDKLVVEQLIYGAHRSNYDPSKGGEVWGVGEFEGEQLDDMAPRNTDAGDEEDDWEGEGVPWEVGEL</sequence>
<dbReference type="Gene3D" id="1.10.10.1460">
    <property type="match status" value="1"/>
</dbReference>
<feature type="compositionally biased region" description="Low complexity" evidence="3">
    <location>
        <begin position="413"/>
        <end position="422"/>
    </location>
</feature>
<dbReference type="GO" id="GO:0005634">
    <property type="term" value="C:nucleus"/>
    <property type="evidence" value="ECO:0007669"/>
    <property type="project" value="UniProtKB-SubCell"/>
</dbReference>
<reference evidence="4" key="1">
    <citation type="submission" date="2020-05" db="EMBL/GenBank/DDBJ databases">
        <title>Mycena genomes resolve the evolution of fungal bioluminescence.</title>
        <authorList>
            <person name="Tsai I.J."/>
        </authorList>
    </citation>
    <scope>NUCLEOTIDE SEQUENCE</scope>
    <source>
        <strain evidence="4">171206Taipei</strain>
    </source>
</reference>